<evidence type="ECO:0000313" key="2">
    <source>
        <dbReference type="EMBL" id="MDI1490039.1"/>
    </source>
</evidence>
<keyword evidence="1" id="KW-1133">Transmembrane helix</keyword>
<proteinExistence type="predicted"/>
<keyword evidence="1" id="KW-0472">Membrane</keyword>
<keyword evidence="1" id="KW-0812">Transmembrane</keyword>
<dbReference type="Proteomes" id="UP001161017">
    <property type="component" value="Unassembled WGS sequence"/>
</dbReference>
<feature type="transmembrane region" description="Helical" evidence="1">
    <location>
        <begin position="445"/>
        <end position="468"/>
    </location>
</feature>
<dbReference type="EMBL" id="JAPUFD010000011">
    <property type="protein sequence ID" value="MDI1490039.1"/>
    <property type="molecule type" value="Genomic_DNA"/>
</dbReference>
<evidence type="ECO:0000256" key="1">
    <source>
        <dbReference type="SAM" id="Phobius"/>
    </source>
</evidence>
<dbReference type="PANTHER" id="PTHR37576:SF2">
    <property type="entry name" value="DEFECT AT LOW TEMPERATURE PROTEIN 1"/>
    <property type="match status" value="1"/>
</dbReference>
<dbReference type="PANTHER" id="PTHR37576">
    <property type="entry name" value="DEFECT AT LOW TEMPERATURE PROTEIN 1"/>
    <property type="match status" value="1"/>
</dbReference>
<feature type="transmembrane region" description="Helical" evidence="1">
    <location>
        <begin position="67"/>
        <end position="88"/>
    </location>
</feature>
<organism evidence="2 3">
    <name type="scientific">Ramalina farinacea</name>
    <dbReference type="NCBI Taxonomy" id="258253"/>
    <lineage>
        <taxon>Eukaryota</taxon>
        <taxon>Fungi</taxon>
        <taxon>Dikarya</taxon>
        <taxon>Ascomycota</taxon>
        <taxon>Pezizomycotina</taxon>
        <taxon>Lecanoromycetes</taxon>
        <taxon>OSLEUM clade</taxon>
        <taxon>Lecanoromycetidae</taxon>
        <taxon>Lecanorales</taxon>
        <taxon>Lecanorineae</taxon>
        <taxon>Ramalinaceae</taxon>
        <taxon>Ramalina</taxon>
    </lineage>
</organism>
<accession>A0AA43QR63</accession>
<evidence type="ECO:0000313" key="3">
    <source>
        <dbReference type="Proteomes" id="UP001161017"/>
    </source>
</evidence>
<sequence>MGRTPEDKLSYKYGSVGATASNPWVTSPLRRLPWTGLGALLGALCTTIVSICILTESDGQPIDRWNVQPTVYLAIASTATNILTLYALHEAIRIAWWRRATQRNTTITDLHRWWSYGDSLWAALRSGKHVNPIAIASLLVAIGPINGPLLQRASYQGTAQTSKSTALDLRVAQQLPGSYTGLITGRSHTPSFLTGNFSSIVLAENNQVPISVPSTSCLGKCSTTVPGAGFSLNCTSGETPYDISNNTDYSEHTVFETTFSWNGFTSDPGQINLGLAFRDTPTCKGTLKIRNCTMFSSNVEYAVELDGRSSHLQLAPGTNMTDDIVHSRINFTEAGYGGTKYGGLAKYLKDAYNSDVSVSWNGAVGLAFQSQGTTANRYANTSDASNFDCKQPIFTDPTDDLIQAVRSLMFRTANYATNASETSDNQHVISQDTGSHPVYKTNYTYLWLACLVTALGWLATMPIFVKWWHVGRHVTMSPIEIARAFQAPMLQSSDPNARVRDLLKEVGLRSVRYGAVAKSGPPGSEDLGMHDPDDVLVPRAGQTFGFKDVKEEVIENGPVGRDSKPSVRYA</sequence>
<name>A0AA43QR63_9LECA</name>
<dbReference type="InterPro" id="IPR021514">
    <property type="entry name" value="DUF3176"/>
</dbReference>
<feature type="transmembrane region" description="Helical" evidence="1">
    <location>
        <begin position="34"/>
        <end position="55"/>
    </location>
</feature>
<dbReference type="AlphaFoldDB" id="A0AA43QR63"/>
<keyword evidence="3" id="KW-1185">Reference proteome</keyword>
<comment type="caution">
    <text evidence="2">The sequence shown here is derived from an EMBL/GenBank/DDBJ whole genome shotgun (WGS) entry which is preliminary data.</text>
</comment>
<protein>
    <submittedName>
        <fullName evidence="2">Uncharacterized protein</fullName>
    </submittedName>
</protein>
<dbReference type="Pfam" id="PF11374">
    <property type="entry name" value="DUF3176"/>
    <property type="match status" value="1"/>
</dbReference>
<gene>
    <name evidence="2" type="ORF">OHK93_001238</name>
</gene>
<reference evidence="2" key="1">
    <citation type="journal article" date="2023" name="Genome Biol. Evol.">
        <title>First Whole Genome Sequence and Flow Cytometry Genome Size Data for the Lichen-Forming Fungus Ramalina farinacea (Ascomycota).</title>
        <authorList>
            <person name="Llewellyn T."/>
            <person name="Mian S."/>
            <person name="Hill R."/>
            <person name="Leitch I.J."/>
            <person name="Gaya E."/>
        </authorList>
    </citation>
    <scope>NUCLEOTIDE SEQUENCE</scope>
    <source>
        <strain evidence="2">LIQ254RAFAR</strain>
    </source>
</reference>